<comment type="caution">
    <text evidence="6">The sequence shown here is derived from an EMBL/GenBank/DDBJ whole genome shotgun (WGS) entry which is preliminary data.</text>
</comment>
<dbReference type="AlphaFoldDB" id="A0A8I0AF24"/>
<dbReference type="Gene3D" id="3.40.50.2300">
    <property type="match status" value="1"/>
</dbReference>
<dbReference type="Proteomes" id="UP000662088">
    <property type="component" value="Unassembled WGS sequence"/>
</dbReference>
<feature type="domain" description="HTH LytTR-type" evidence="5">
    <location>
        <begin position="134"/>
        <end position="234"/>
    </location>
</feature>
<feature type="domain" description="Response regulatory" evidence="4">
    <location>
        <begin position="2"/>
        <end position="121"/>
    </location>
</feature>
<accession>A0A8I0AF24</accession>
<dbReference type="InterPro" id="IPR011006">
    <property type="entry name" value="CheY-like_superfamily"/>
</dbReference>
<evidence type="ECO:0000256" key="2">
    <source>
        <dbReference type="ARBA" id="ARBA00024867"/>
    </source>
</evidence>
<proteinExistence type="predicted"/>
<evidence type="ECO:0000256" key="3">
    <source>
        <dbReference type="PROSITE-ProRule" id="PRU00169"/>
    </source>
</evidence>
<dbReference type="Pfam" id="PF00072">
    <property type="entry name" value="Response_reg"/>
    <property type="match status" value="1"/>
</dbReference>
<reference evidence="6" key="1">
    <citation type="submission" date="2020-08" db="EMBL/GenBank/DDBJ databases">
        <title>Genome public.</title>
        <authorList>
            <person name="Liu C."/>
            <person name="Sun Q."/>
        </authorList>
    </citation>
    <scope>NUCLEOTIDE SEQUENCE</scope>
    <source>
        <strain evidence="6">NSJ-42</strain>
    </source>
</reference>
<protein>
    <recommendedName>
        <fullName evidence="1">Stage 0 sporulation protein A homolog</fullName>
    </recommendedName>
</protein>
<dbReference type="InterPro" id="IPR001789">
    <property type="entry name" value="Sig_transdc_resp-reg_receiver"/>
</dbReference>
<dbReference type="Pfam" id="PF04397">
    <property type="entry name" value="LytTR"/>
    <property type="match status" value="1"/>
</dbReference>
<evidence type="ECO:0000256" key="1">
    <source>
        <dbReference type="ARBA" id="ARBA00018672"/>
    </source>
</evidence>
<dbReference type="PROSITE" id="PS50930">
    <property type="entry name" value="HTH_LYTTR"/>
    <property type="match status" value="1"/>
</dbReference>
<dbReference type="SMART" id="SM00448">
    <property type="entry name" value="REC"/>
    <property type="match status" value="1"/>
</dbReference>
<dbReference type="Gene3D" id="2.40.50.1020">
    <property type="entry name" value="LytTr DNA-binding domain"/>
    <property type="match status" value="1"/>
</dbReference>
<dbReference type="InterPro" id="IPR046947">
    <property type="entry name" value="LytR-like"/>
</dbReference>
<comment type="function">
    <text evidence="2">May play the central regulatory role in sporulation. It may be an element of the effector pathway responsible for the activation of sporulation genes in response to nutritional stress. Spo0A may act in concert with spo0H (a sigma factor) to control the expression of some genes that are critical to the sporulation process.</text>
</comment>
<dbReference type="InterPro" id="IPR007492">
    <property type="entry name" value="LytTR_DNA-bd_dom"/>
</dbReference>
<feature type="modified residue" description="4-aspartylphosphate" evidence="3">
    <location>
        <position position="58"/>
    </location>
</feature>
<organism evidence="6 7">
    <name type="scientific">Clostridium lentum</name>
    <dbReference type="NCBI Taxonomy" id="2763037"/>
    <lineage>
        <taxon>Bacteria</taxon>
        <taxon>Bacillati</taxon>
        <taxon>Bacillota</taxon>
        <taxon>Clostridia</taxon>
        <taxon>Eubacteriales</taxon>
        <taxon>Clostridiaceae</taxon>
        <taxon>Clostridium</taxon>
    </lineage>
</organism>
<gene>
    <name evidence="6" type="ORF">H8R92_12635</name>
</gene>
<keyword evidence="7" id="KW-1185">Reference proteome</keyword>
<dbReference type="EMBL" id="JACOOQ010000028">
    <property type="protein sequence ID" value="MBC5641209.1"/>
    <property type="molecule type" value="Genomic_DNA"/>
</dbReference>
<dbReference type="PANTHER" id="PTHR37299:SF1">
    <property type="entry name" value="STAGE 0 SPORULATION PROTEIN A HOMOLOG"/>
    <property type="match status" value="1"/>
</dbReference>
<evidence type="ECO:0000259" key="5">
    <source>
        <dbReference type="PROSITE" id="PS50930"/>
    </source>
</evidence>
<dbReference type="GO" id="GO:0000156">
    <property type="term" value="F:phosphorelay response regulator activity"/>
    <property type="evidence" value="ECO:0007669"/>
    <property type="project" value="InterPro"/>
</dbReference>
<dbReference type="GO" id="GO:0003677">
    <property type="term" value="F:DNA binding"/>
    <property type="evidence" value="ECO:0007669"/>
    <property type="project" value="InterPro"/>
</dbReference>
<evidence type="ECO:0000313" key="7">
    <source>
        <dbReference type="Proteomes" id="UP000662088"/>
    </source>
</evidence>
<dbReference type="SUPFAM" id="SSF52172">
    <property type="entry name" value="CheY-like"/>
    <property type="match status" value="1"/>
</dbReference>
<keyword evidence="3" id="KW-0597">Phosphoprotein</keyword>
<name>A0A8I0AF24_9CLOT</name>
<evidence type="ECO:0000259" key="4">
    <source>
        <dbReference type="PROSITE" id="PS50110"/>
    </source>
</evidence>
<dbReference type="PROSITE" id="PS50110">
    <property type="entry name" value="RESPONSE_REGULATORY"/>
    <property type="match status" value="1"/>
</dbReference>
<evidence type="ECO:0000313" key="6">
    <source>
        <dbReference type="EMBL" id="MBC5641209.1"/>
    </source>
</evidence>
<sequence>MRIAICEDSKLQYQVLENQVLKWANEREEAIDIEGFESGEEFLFKWPEDCDFDLVLLDINMRGMSGVQLAKEIRKQDKDILIIFITAEVEHALEGYNVSALNYLLKPVKEEALFKCLDISSEKIKENSSNAKYLVFSKGREQIKVDINKIIFISAFDHYVDIHYDNEIITIKSKIGDMEKVLEFREEFVRCHRSYIVNINNIVTLTKKSAILKNKIELPVSKSKFEAVSEKFKLI</sequence>
<dbReference type="SMART" id="SM00850">
    <property type="entry name" value="LytTR"/>
    <property type="match status" value="1"/>
</dbReference>
<dbReference type="PANTHER" id="PTHR37299">
    <property type="entry name" value="TRANSCRIPTIONAL REGULATOR-RELATED"/>
    <property type="match status" value="1"/>
</dbReference>
<dbReference type="RefSeq" id="WP_186835634.1">
    <property type="nucleotide sequence ID" value="NZ_JACOOQ010000028.1"/>
</dbReference>